<dbReference type="AlphaFoldDB" id="X1BQ76"/>
<feature type="non-terminal residue" evidence="1">
    <location>
        <position position="1"/>
    </location>
</feature>
<dbReference type="EMBL" id="BART01015350">
    <property type="protein sequence ID" value="GAG83347.1"/>
    <property type="molecule type" value="Genomic_DNA"/>
</dbReference>
<accession>X1BQ76</accession>
<name>X1BQ76_9ZZZZ</name>
<evidence type="ECO:0000313" key="1">
    <source>
        <dbReference type="EMBL" id="GAG83347.1"/>
    </source>
</evidence>
<sequence>YLSTSEDDNLSIEGANAFTYEYSFRMWNDPDNVSHIYPYIDERVVSVKQENFDWDNDGFIRIVSVARQGLSVKRSGEDHWIDDEFKILDEELNTSLDFQFIKSKNPVVRNNNVVISVRNQYGELIKFYAIPIGGVPKYKYDIGVQKIEK</sequence>
<proteinExistence type="predicted"/>
<reference evidence="1" key="1">
    <citation type="journal article" date="2014" name="Front. Microbiol.">
        <title>High frequency of phylogenetically diverse reductive dehalogenase-homologous genes in deep subseafloor sedimentary metagenomes.</title>
        <authorList>
            <person name="Kawai M."/>
            <person name="Futagami T."/>
            <person name="Toyoda A."/>
            <person name="Takaki Y."/>
            <person name="Nishi S."/>
            <person name="Hori S."/>
            <person name="Arai W."/>
            <person name="Tsubouchi T."/>
            <person name="Morono Y."/>
            <person name="Uchiyama I."/>
            <person name="Ito T."/>
            <person name="Fujiyama A."/>
            <person name="Inagaki F."/>
            <person name="Takami H."/>
        </authorList>
    </citation>
    <scope>NUCLEOTIDE SEQUENCE</scope>
    <source>
        <strain evidence="1">Expedition CK06-06</strain>
    </source>
</reference>
<comment type="caution">
    <text evidence="1">The sequence shown here is derived from an EMBL/GenBank/DDBJ whole genome shotgun (WGS) entry which is preliminary data.</text>
</comment>
<gene>
    <name evidence="1" type="ORF">S01H4_29835</name>
</gene>
<protein>
    <submittedName>
        <fullName evidence="1">Uncharacterized protein</fullName>
    </submittedName>
</protein>
<organism evidence="1">
    <name type="scientific">marine sediment metagenome</name>
    <dbReference type="NCBI Taxonomy" id="412755"/>
    <lineage>
        <taxon>unclassified sequences</taxon>
        <taxon>metagenomes</taxon>
        <taxon>ecological metagenomes</taxon>
    </lineage>
</organism>